<keyword evidence="12 25" id="KW-0418">Kinase</keyword>
<dbReference type="STRING" id="29655.A0A0K9Q671"/>
<gene>
    <name evidence="25" type="ORF">ZOSMA_104G00400</name>
</gene>
<evidence type="ECO:0000256" key="11">
    <source>
        <dbReference type="ARBA" id="ARBA00022741"/>
    </source>
</evidence>
<dbReference type="PANTHER" id="PTHR48006">
    <property type="entry name" value="LEUCINE-RICH REPEAT-CONTAINING PROTEIN DDB_G0281931-RELATED"/>
    <property type="match status" value="1"/>
</dbReference>
<evidence type="ECO:0000256" key="17">
    <source>
        <dbReference type="ARBA" id="ARBA00023180"/>
    </source>
</evidence>
<dbReference type="GO" id="GO:0005524">
    <property type="term" value="F:ATP binding"/>
    <property type="evidence" value="ECO:0007669"/>
    <property type="project" value="UniProtKB-UniRule"/>
</dbReference>
<dbReference type="Gene3D" id="3.30.200.20">
    <property type="entry name" value="Phosphorylase Kinase, domain 1"/>
    <property type="match status" value="1"/>
</dbReference>
<evidence type="ECO:0000256" key="21">
    <source>
        <dbReference type="SAM" id="MobiDB-lite"/>
    </source>
</evidence>
<dbReference type="InterPro" id="IPR008271">
    <property type="entry name" value="Ser/Thr_kinase_AS"/>
</dbReference>
<keyword evidence="13 20" id="KW-0067">ATP-binding</keyword>
<dbReference type="OrthoDB" id="676979at2759"/>
<keyword evidence="8" id="KW-0808">Transferase</keyword>
<evidence type="ECO:0000256" key="5">
    <source>
        <dbReference type="ARBA" id="ARBA00022475"/>
    </source>
</evidence>
<dbReference type="SMART" id="SM00220">
    <property type="entry name" value="S_TKc"/>
    <property type="match status" value="1"/>
</dbReference>
<sequence length="1062" mass="115874">MLMGNLHLLLVLFFSLLQLSYQLNQTCSPSDLKALRGFTSGLGFEGVPGWELASSSDCCLWVGVTCISSSSSSSSSISRVSGLNLSGLNLNGSVSESLVGLSDLRTLNLSRNSLSGDVPASLFRMLKLEILDLSVNGFTGDVPMDCNLPSIREFNISFNSFTASSHPILVASTFLSTFDISGNNFGGQVRADGLCNNSVPSSSSSSSSSSQVRQLRFSRNRLVGDFPVGFGNCQFLEVLHLDSNFVSGGLPSDLFGLSSLRELHVGVNLLAGVIDPRLGDLSNLTSLDLSSNQFNGTLPSLLSNKLSAIRVLNFGNNSLVGNISHLGDFTSVPYLSFIDLGSNSLSGGIPSQLSSCISLRTLNLAKNNLSGEIPKSFANLKELSSLSLSINWLTNLTSAMTILQHCPNLTSLVLTRNFIGETLPAELGIIPDGFPKLSLLVIANCGLKGGIPPWLSNFRNLQLLDISWNHLNGRIPDWFGDFDSMFYLDLSNNSLSGEIPLNLTKIAWLVGTSNGGVSSALTVVELPFFSKRKDSVKGFQYNQVTSFPPSLFLSDNRLNGSIWPEFGDLRKLQVLDFSANNLTGNIPDELSKMSNLETVELFNNNLTGEIPSSLTKLNFLSKFNVSHNNLSGPIPTGGQFLTFDDTSFAGNPDLCGDRSSLPPCDNNNNNNNTDNKVRSSYDGVKSEKKKNKIIIGVVSGISIGTGLISIFVIVCLFVKRAQSHSGRIQVLETEIQEAVDSATAVAGEAVVVFENTPLTIADILKSTGNFDEANIIGCGGFGLVYKATLANGQKMAIKRLSGDFGQMEREFRAEIDTLSRALHQNLVVLQGYCRMASVRILMYSYMENGSLDFWLHENNNDDDNRSRNFLDWGMRLEIAKGASKGLEYLHLNCQPHIIHRDIKSSNILLDQNFKAHLADFGLARLIKPYDTHVTTDLVGTLGYIPPEYGHSSMATLKGDIYSFGVVLLELVTGRRPIDVCQPRGHRELIPRVLQMNKENRVNEVLDVQICSNKQNQKQMERVLQIACLCLSQNPKDRPSIHHLVLWLHQLHSSSSHVNSINF</sequence>
<evidence type="ECO:0000256" key="1">
    <source>
        <dbReference type="ARBA" id="ARBA00004162"/>
    </source>
</evidence>
<feature type="signal peptide" evidence="23">
    <location>
        <begin position="1"/>
        <end position="22"/>
    </location>
</feature>
<comment type="catalytic activity">
    <reaction evidence="19">
        <text>L-seryl-[protein] + ATP = O-phospho-L-seryl-[protein] + ADP + H(+)</text>
        <dbReference type="Rhea" id="RHEA:17989"/>
        <dbReference type="Rhea" id="RHEA-COMP:9863"/>
        <dbReference type="Rhea" id="RHEA-COMP:11604"/>
        <dbReference type="ChEBI" id="CHEBI:15378"/>
        <dbReference type="ChEBI" id="CHEBI:29999"/>
        <dbReference type="ChEBI" id="CHEBI:30616"/>
        <dbReference type="ChEBI" id="CHEBI:83421"/>
        <dbReference type="ChEBI" id="CHEBI:456216"/>
        <dbReference type="EC" id="2.7.11.1"/>
    </reaction>
</comment>
<evidence type="ECO:0000256" key="22">
    <source>
        <dbReference type="SAM" id="Phobius"/>
    </source>
</evidence>
<evidence type="ECO:0000256" key="7">
    <source>
        <dbReference type="ARBA" id="ARBA00022614"/>
    </source>
</evidence>
<dbReference type="PROSITE" id="PS00107">
    <property type="entry name" value="PROTEIN_KINASE_ATP"/>
    <property type="match status" value="1"/>
</dbReference>
<organism evidence="25 26">
    <name type="scientific">Zostera marina</name>
    <name type="common">Eelgrass</name>
    <dbReference type="NCBI Taxonomy" id="29655"/>
    <lineage>
        <taxon>Eukaryota</taxon>
        <taxon>Viridiplantae</taxon>
        <taxon>Streptophyta</taxon>
        <taxon>Embryophyta</taxon>
        <taxon>Tracheophyta</taxon>
        <taxon>Spermatophyta</taxon>
        <taxon>Magnoliopsida</taxon>
        <taxon>Liliopsida</taxon>
        <taxon>Zosteraceae</taxon>
        <taxon>Zostera</taxon>
    </lineage>
</organism>
<evidence type="ECO:0000313" key="26">
    <source>
        <dbReference type="Proteomes" id="UP000036987"/>
    </source>
</evidence>
<dbReference type="CDD" id="cd14066">
    <property type="entry name" value="STKc_IRAK"/>
    <property type="match status" value="1"/>
</dbReference>
<dbReference type="Pfam" id="PF08263">
    <property type="entry name" value="LRRNT_2"/>
    <property type="match status" value="1"/>
</dbReference>
<keyword evidence="11 20" id="KW-0547">Nucleotide-binding</keyword>
<evidence type="ECO:0000256" key="16">
    <source>
        <dbReference type="ARBA" id="ARBA00023170"/>
    </source>
</evidence>
<evidence type="ECO:0000256" key="8">
    <source>
        <dbReference type="ARBA" id="ARBA00022679"/>
    </source>
</evidence>
<keyword evidence="10" id="KW-0677">Repeat</keyword>
<evidence type="ECO:0000256" key="2">
    <source>
        <dbReference type="ARBA" id="ARBA00008684"/>
    </source>
</evidence>
<dbReference type="InterPro" id="IPR011009">
    <property type="entry name" value="Kinase-like_dom_sf"/>
</dbReference>
<dbReference type="EMBL" id="LFYR01000056">
    <property type="protein sequence ID" value="KMZ76287.1"/>
    <property type="molecule type" value="Genomic_DNA"/>
</dbReference>
<evidence type="ECO:0000256" key="13">
    <source>
        <dbReference type="ARBA" id="ARBA00022840"/>
    </source>
</evidence>
<comment type="caution">
    <text evidence="25">The sequence shown here is derived from an EMBL/GenBank/DDBJ whole genome shotgun (WGS) entry which is preliminary data.</text>
</comment>
<evidence type="ECO:0000256" key="14">
    <source>
        <dbReference type="ARBA" id="ARBA00022989"/>
    </source>
</evidence>
<dbReference type="Gene3D" id="3.80.10.10">
    <property type="entry name" value="Ribonuclease Inhibitor"/>
    <property type="match status" value="3"/>
</dbReference>
<dbReference type="InterPro" id="IPR001611">
    <property type="entry name" value="Leu-rich_rpt"/>
</dbReference>
<evidence type="ECO:0000256" key="9">
    <source>
        <dbReference type="ARBA" id="ARBA00022692"/>
    </source>
</evidence>
<keyword evidence="9 22" id="KW-0812">Transmembrane</keyword>
<dbReference type="SMART" id="SM00369">
    <property type="entry name" value="LRR_TYP"/>
    <property type="match status" value="5"/>
</dbReference>
<dbReference type="FunFam" id="3.80.10.10:FF:000213">
    <property type="entry name" value="Tyrosine-sulfated glycopeptide receptor 1"/>
    <property type="match status" value="1"/>
</dbReference>
<dbReference type="GO" id="GO:0005886">
    <property type="term" value="C:plasma membrane"/>
    <property type="evidence" value="ECO:0007669"/>
    <property type="project" value="UniProtKB-SubCell"/>
</dbReference>
<dbReference type="Pfam" id="PF13855">
    <property type="entry name" value="LRR_8"/>
    <property type="match status" value="1"/>
</dbReference>
<dbReference type="GO" id="GO:0004674">
    <property type="term" value="F:protein serine/threonine kinase activity"/>
    <property type="evidence" value="ECO:0007669"/>
    <property type="project" value="UniProtKB-KW"/>
</dbReference>
<evidence type="ECO:0000256" key="3">
    <source>
        <dbReference type="ARBA" id="ARBA00009592"/>
    </source>
</evidence>
<evidence type="ECO:0000256" key="19">
    <source>
        <dbReference type="ARBA" id="ARBA00048679"/>
    </source>
</evidence>
<dbReference type="PROSITE" id="PS50011">
    <property type="entry name" value="PROTEIN_KINASE_DOM"/>
    <property type="match status" value="1"/>
</dbReference>
<dbReference type="SUPFAM" id="SSF56112">
    <property type="entry name" value="Protein kinase-like (PK-like)"/>
    <property type="match status" value="1"/>
</dbReference>
<proteinExistence type="inferred from homology"/>
<dbReference type="Proteomes" id="UP000036987">
    <property type="component" value="Unassembled WGS sequence"/>
</dbReference>
<dbReference type="FunFam" id="1.10.510.10:FF:000309">
    <property type="entry name" value="Leucine-rich repeat receptor-like protein kinase"/>
    <property type="match status" value="1"/>
</dbReference>
<keyword evidence="26" id="KW-1185">Reference proteome</keyword>
<dbReference type="Gene3D" id="1.10.510.10">
    <property type="entry name" value="Transferase(Phosphotransferase) domain 1"/>
    <property type="match status" value="1"/>
</dbReference>
<comment type="similarity">
    <text evidence="3">Belongs to the RLP family.</text>
</comment>
<dbReference type="Pfam" id="PF00069">
    <property type="entry name" value="Pkinase"/>
    <property type="match status" value="1"/>
</dbReference>
<keyword evidence="17" id="KW-0325">Glycoprotein</keyword>
<dbReference type="EC" id="2.7.11.1" evidence="4"/>
<dbReference type="InterPro" id="IPR003591">
    <property type="entry name" value="Leu-rich_rpt_typical-subtyp"/>
</dbReference>
<keyword evidence="16 25" id="KW-0675">Receptor</keyword>
<evidence type="ECO:0000256" key="18">
    <source>
        <dbReference type="ARBA" id="ARBA00047899"/>
    </source>
</evidence>
<dbReference type="PROSITE" id="PS00108">
    <property type="entry name" value="PROTEIN_KINASE_ST"/>
    <property type="match status" value="1"/>
</dbReference>
<evidence type="ECO:0000256" key="15">
    <source>
        <dbReference type="ARBA" id="ARBA00023136"/>
    </source>
</evidence>
<feature type="chain" id="PRO_5005528582" description="non-specific serine/threonine protein kinase" evidence="23">
    <location>
        <begin position="23"/>
        <end position="1062"/>
    </location>
</feature>
<evidence type="ECO:0000313" key="25">
    <source>
        <dbReference type="EMBL" id="KMZ76287.1"/>
    </source>
</evidence>
<dbReference type="Pfam" id="PF00560">
    <property type="entry name" value="LRR_1"/>
    <property type="match status" value="5"/>
</dbReference>
<dbReference type="InterPro" id="IPR013210">
    <property type="entry name" value="LRR_N_plant-typ"/>
</dbReference>
<name>A0A0K9Q671_ZOSMR</name>
<keyword evidence="14 22" id="KW-1133">Transmembrane helix</keyword>
<dbReference type="PANTHER" id="PTHR48006:SF102">
    <property type="entry name" value="LEUCINE-RICH REPEAT-CONTAINING PROTEIN DDB_G0281931-RELATED"/>
    <property type="match status" value="1"/>
</dbReference>
<keyword evidence="23" id="KW-0732">Signal</keyword>
<dbReference type="AlphaFoldDB" id="A0A0K9Q671"/>
<protein>
    <recommendedName>
        <fullName evidence="4">non-specific serine/threonine protein kinase</fullName>
        <ecNumber evidence="4">2.7.11.1</ecNumber>
    </recommendedName>
</protein>
<keyword evidence="5" id="KW-1003">Cell membrane</keyword>
<keyword evidence="7" id="KW-0433">Leucine-rich repeat</keyword>
<evidence type="ECO:0000256" key="23">
    <source>
        <dbReference type="SAM" id="SignalP"/>
    </source>
</evidence>
<feature type="domain" description="Protein kinase" evidence="24">
    <location>
        <begin position="770"/>
        <end position="1051"/>
    </location>
</feature>
<evidence type="ECO:0000256" key="20">
    <source>
        <dbReference type="PROSITE-ProRule" id="PRU10141"/>
    </source>
</evidence>
<evidence type="ECO:0000256" key="10">
    <source>
        <dbReference type="ARBA" id="ARBA00022737"/>
    </source>
</evidence>
<dbReference type="OMA" id="SSNCCDW"/>
<comment type="catalytic activity">
    <reaction evidence="18">
        <text>L-threonyl-[protein] + ATP = O-phospho-L-threonyl-[protein] + ADP + H(+)</text>
        <dbReference type="Rhea" id="RHEA:46608"/>
        <dbReference type="Rhea" id="RHEA-COMP:11060"/>
        <dbReference type="Rhea" id="RHEA-COMP:11605"/>
        <dbReference type="ChEBI" id="CHEBI:15378"/>
        <dbReference type="ChEBI" id="CHEBI:30013"/>
        <dbReference type="ChEBI" id="CHEBI:30616"/>
        <dbReference type="ChEBI" id="CHEBI:61977"/>
        <dbReference type="ChEBI" id="CHEBI:456216"/>
        <dbReference type="EC" id="2.7.11.1"/>
    </reaction>
</comment>
<keyword evidence="6" id="KW-0723">Serine/threonine-protein kinase</keyword>
<evidence type="ECO:0000256" key="6">
    <source>
        <dbReference type="ARBA" id="ARBA00022527"/>
    </source>
</evidence>
<accession>A0A0K9Q671</accession>
<evidence type="ECO:0000256" key="12">
    <source>
        <dbReference type="ARBA" id="ARBA00022777"/>
    </source>
</evidence>
<dbReference type="InterPro" id="IPR032675">
    <property type="entry name" value="LRR_dom_sf"/>
</dbReference>
<comment type="subcellular location">
    <subcellularLocation>
        <location evidence="1">Cell membrane</location>
        <topology evidence="1">Single-pass membrane protein</topology>
    </subcellularLocation>
</comment>
<feature type="binding site" evidence="20">
    <location>
        <position position="798"/>
    </location>
    <ligand>
        <name>ATP</name>
        <dbReference type="ChEBI" id="CHEBI:30616"/>
    </ligand>
</feature>
<comment type="similarity">
    <text evidence="2">Belongs to the protein kinase superfamily. Ser/Thr protein kinase family.</text>
</comment>
<dbReference type="InterPro" id="IPR017441">
    <property type="entry name" value="Protein_kinase_ATP_BS"/>
</dbReference>
<reference evidence="26" key="1">
    <citation type="journal article" date="2016" name="Nature">
        <title>The genome of the seagrass Zostera marina reveals angiosperm adaptation to the sea.</title>
        <authorList>
            <person name="Olsen J.L."/>
            <person name="Rouze P."/>
            <person name="Verhelst B."/>
            <person name="Lin Y.-C."/>
            <person name="Bayer T."/>
            <person name="Collen J."/>
            <person name="Dattolo E."/>
            <person name="De Paoli E."/>
            <person name="Dittami S."/>
            <person name="Maumus F."/>
            <person name="Michel G."/>
            <person name="Kersting A."/>
            <person name="Lauritano C."/>
            <person name="Lohaus R."/>
            <person name="Toepel M."/>
            <person name="Tonon T."/>
            <person name="Vanneste K."/>
            <person name="Amirebrahimi M."/>
            <person name="Brakel J."/>
            <person name="Bostroem C."/>
            <person name="Chovatia M."/>
            <person name="Grimwood J."/>
            <person name="Jenkins J.W."/>
            <person name="Jueterbock A."/>
            <person name="Mraz A."/>
            <person name="Stam W.T."/>
            <person name="Tice H."/>
            <person name="Bornberg-Bauer E."/>
            <person name="Green P.J."/>
            <person name="Pearson G.A."/>
            <person name="Procaccini G."/>
            <person name="Duarte C.M."/>
            <person name="Schmutz J."/>
            <person name="Reusch T.B.H."/>
            <person name="Van de Peer Y."/>
        </authorList>
    </citation>
    <scope>NUCLEOTIDE SEQUENCE [LARGE SCALE GENOMIC DNA]</scope>
    <source>
        <strain evidence="26">cv. Finnish</strain>
    </source>
</reference>
<feature type="region of interest" description="Disordered" evidence="21">
    <location>
        <begin position="659"/>
        <end position="682"/>
    </location>
</feature>
<dbReference type="InterPro" id="IPR000719">
    <property type="entry name" value="Prot_kinase_dom"/>
</dbReference>
<dbReference type="SUPFAM" id="SSF52058">
    <property type="entry name" value="L domain-like"/>
    <property type="match status" value="3"/>
</dbReference>
<evidence type="ECO:0000259" key="24">
    <source>
        <dbReference type="PROSITE" id="PS50011"/>
    </source>
</evidence>
<dbReference type="InterPro" id="IPR051824">
    <property type="entry name" value="LRR_Rcpt-Like_S/T_Kinase"/>
</dbReference>
<keyword evidence="15 22" id="KW-0472">Membrane</keyword>
<evidence type="ECO:0000256" key="4">
    <source>
        <dbReference type="ARBA" id="ARBA00012513"/>
    </source>
</evidence>
<feature type="transmembrane region" description="Helical" evidence="22">
    <location>
        <begin position="693"/>
        <end position="718"/>
    </location>
</feature>